<dbReference type="GO" id="GO:0005581">
    <property type="term" value="C:collagen trimer"/>
    <property type="evidence" value="ECO:0007669"/>
    <property type="project" value="UniProtKB-KW"/>
</dbReference>
<dbReference type="AlphaFoldDB" id="A0A9F7QUL6"/>
<keyword evidence="3" id="KW-0732">Signal</keyword>
<dbReference type="PRINTS" id="PR00007">
    <property type="entry name" value="COMPLEMNTC1Q"/>
</dbReference>
<dbReference type="InterPro" id="IPR050822">
    <property type="entry name" value="Cerebellin_Synaptic_Org"/>
</dbReference>
<dbReference type="Pfam" id="PF00386">
    <property type="entry name" value="C1q"/>
    <property type="match status" value="1"/>
</dbReference>
<dbReference type="SUPFAM" id="SSF49842">
    <property type="entry name" value="TNF-like"/>
    <property type="match status" value="1"/>
</dbReference>
<organism evidence="5 6">
    <name type="scientific">Ictalurus punctatus</name>
    <name type="common">Channel catfish</name>
    <name type="synonym">Silurus punctatus</name>
    <dbReference type="NCBI Taxonomy" id="7998"/>
    <lineage>
        <taxon>Eukaryota</taxon>
        <taxon>Metazoa</taxon>
        <taxon>Chordata</taxon>
        <taxon>Craniata</taxon>
        <taxon>Vertebrata</taxon>
        <taxon>Euteleostomi</taxon>
        <taxon>Actinopterygii</taxon>
        <taxon>Neopterygii</taxon>
        <taxon>Teleostei</taxon>
        <taxon>Ostariophysi</taxon>
        <taxon>Siluriformes</taxon>
        <taxon>Ictaluridae</taxon>
        <taxon>Ictalurus</taxon>
    </lineage>
</organism>
<keyword evidence="5" id="KW-1185">Reference proteome</keyword>
<evidence type="ECO:0000256" key="1">
    <source>
        <dbReference type="ARBA" id="ARBA00004613"/>
    </source>
</evidence>
<dbReference type="KEGG" id="ipu:128629381"/>
<dbReference type="SMART" id="SM00110">
    <property type="entry name" value="C1Q"/>
    <property type="match status" value="1"/>
</dbReference>
<reference evidence="6" key="2">
    <citation type="submission" date="2025-08" db="UniProtKB">
        <authorList>
            <consortium name="RefSeq"/>
        </authorList>
    </citation>
    <scope>IDENTIFICATION</scope>
    <source>
        <tissue evidence="6">Blood</tissue>
    </source>
</reference>
<name>A0A9F7QUL6_ICTPU</name>
<dbReference type="PANTHER" id="PTHR22923">
    <property type="entry name" value="CEREBELLIN-RELATED"/>
    <property type="match status" value="1"/>
</dbReference>
<evidence type="ECO:0000259" key="4">
    <source>
        <dbReference type="PROSITE" id="PS50871"/>
    </source>
</evidence>
<dbReference type="InterPro" id="IPR001073">
    <property type="entry name" value="C1q_dom"/>
</dbReference>
<evidence type="ECO:0000313" key="6">
    <source>
        <dbReference type="RefSeq" id="XP_053533240.1"/>
    </source>
</evidence>
<proteinExistence type="predicted"/>
<dbReference type="Proteomes" id="UP000221080">
    <property type="component" value="Chromosome 28"/>
</dbReference>
<comment type="subcellular location">
    <subcellularLocation>
        <location evidence="1">Secreted</location>
    </subcellularLocation>
</comment>
<dbReference type="InterPro" id="IPR008983">
    <property type="entry name" value="Tumour_necrosis_fac-like_dom"/>
</dbReference>
<feature type="domain" description="C1q" evidence="4">
    <location>
        <begin position="150"/>
        <end position="287"/>
    </location>
</feature>
<evidence type="ECO:0000256" key="3">
    <source>
        <dbReference type="ARBA" id="ARBA00022729"/>
    </source>
</evidence>
<sequence length="287" mass="32114">MSSLSVLKSVFNQQRERISSHPLERAGVEESRVERQRSRPLKMLRTVFHLLVVFLVMSVPDSLQDTEPHGSSQDFCGELKQLRELVHQQVAALAEIKVKTVYTEKENAALEARMVINENEIASLKKEKATQASELSAVKSQLESVRKQYAERPKVAFSAGLPAGQKGPFNTETTLIYSKVLTNVGGAYNPYTGVFTAPVRGVYYIRFTAAAYNSNNHNMGVHLYKNNEHLMHLGEYDKDGTARHVSGALALELEAGDIVYLRLLTNYALYDDTLLRNTFSGFLVFPS</sequence>
<dbReference type="PROSITE" id="PS50871">
    <property type="entry name" value="C1Q"/>
    <property type="match status" value="1"/>
</dbReference>
<evidence type="ECO:0000313" key="5">
    <source>
        <dbReference type="Proteomes" id="UP000221080"/>
    </source>
</evidence>
<dbReference type="Gene3D" id="2.60.120.40">
    <property type="match status" value="1"/>
</dbReference>
<dbReference type="PANTHER" id="PTHR22923:SF102">
    <property type="entry name" value="CEREBELLIN 13-RELATED"/>
    <property type="match status" value="1"/>
</dbReference>
<accession>A0A9F7QUL6</accession>
<evidence type="ECO:0000256" key="2">
    <source>
        <dbReference type="ARBA" id="ARBA00022525"/>
    </source>
</evidence>
<keyword evidence="2" id="KW-0964">Secreted</keyword>
<dbReference type="GO" id="GO:0005576">
    <property type="term" value="C:extracellular region"/>
    <property type="evidence" value="ECO:0007669"/>
    <property type="project" value="UniProtKB-SubCell"/>
</dbReference>
<dbReference type="RefSeq" id="XP_053533240.1">
    <property type="nucleotide sequence ID" value="XM_053677265.1"/>
</dbReference>
<reference evidence="5" key="1">
    <citation type="journal article" date="2016" name="Nat. Commun.">
        <title>The channel catfish genome sequence provides insights into the evolution of scale formation in teleosts.</title>
        <authorList>
            <person name="Liu Z."/>
            <person name="Liu S."/>
            <person name="Yao J."/>
            <person name="Bao L."/>
            <person name="Zhang J."/>
            <person name="Li Y."/>
            <person name="Jiang C."/>
            <person name="Sun L."/>
            <person name="Wang R."/>
            <person name="Zhang Y."/>
            <person name="Zhou T."/>
            <person name="Zeng Q."/>
            <person name="Fu Q."/>
            <person name="Gao S."/>
            <person name="Li N."/>
            <person name="Koren S."/>
            <person name="Jiang Y."/>
            <person name="Zimin A."/>
            <person name="Xu P."/>
            <person name="Phillippy A.M."/>
            <person name="Geng X."/>
            <person name="Song L."/>
            <person name="Sun F."/>
            <person name="Li C."/>
            <person name="Wang X."/>
            <person name="Chen A."/>
            <person name="Jin Y."/>
            <person name="Yuan Z."/>
            <person name="Yang Y."/>
            <person name="Tan S."/>
            <person name="Peatman E."/>
            <person name="Lu J."/>
            <person name="Qin Z."/>
            <person name="Dunham R."/>
            <person name="Li Z."/>
            <person name="Sonstegard T."/>
            <person name="Feng J."/>
            <person name="Danzmann R.G."/>
            <person name="Schroeder S."/>
            <person name="Scheffler B."/>
            <person name="Duke M.V."/>
            <person name="Ballard L."/>
            <person name="Kucuktas H."/>
            <person name="Kaltenboeck L."/>
            <person name="Liu H."/>
            <person name="Armbruster J."/>
            <person name="Xie Y."/>
            <person name="Kirby M.L."/>
            <person name="Tian Y."/>
            <person name="Flanagan M.E."/>
            <person name="Mu W."/>
            <person name="Waldbieser G.C."/>
        </authorList>
    </citation>
    <scope>NUCLEOTIDE SEQUENCE [LARGE SCALE GENOMIC DNA]</scope>
    <source>
        <strain evidence="5">SDA103</strain>
    </source>
</reference>
<gene>
    <name evidence="6" type="primary">LOC128629381</name>
</gene>
<dbReference type="OrthoDB" id="6154955at2759"/>
<protein>
    <submittedName>
        <fullName evidence="6">Collagen alpha-1(VIII) chain</fullName>
    </submittedName>
</protein>
<keyword evidence="6" id="KW-0176">Collagen</keyword>
<dbReference type="GeneID" id="128629381"/>